<dbReference type="HOGENOM" id="CLU_104066_0_0_3"/>
<gene>
    <name evidence="1" type="ORF">LYNGBM3L_03870</name>
</gene>
<sequence>MKSDTVMSGNWAVQILETLDSHAEDMNFPTFENNNFSAVDMRLTVFRSDKEWLLAFEVIAFANSQNLFVNLIYGYGNHLFEQGMRLAHDISLLDNLSIFEDTEGSFVNRFSFVSSVDGKVKDFVFYRDDYEIAGVDLTCGDTIELSLLKLLAFVTPNDLFLSGDALIKALVEEEITEFIKLEDWHHPDILNDELPSQNECFKSIAEALMHNKKKLYFCDPDKVNTHWSLWEY</sequence>
<evidence type="ECO:0000313" key="2">
    <source>
        <dbReference type="Proteomes" id="UP000003959"/>
    </source>
</evidence>
<dbReference type="AlphaFoldDB" id="F4XIV6"/>
<dbReference type="Proteomes" id="UP000003959">
    <property type="component" value="Unassembled WGS sequence"/>
</dbReference>
<dbReference type="Pfam" id="PF22535">
    <property type="entry name" value="DUF7003"/>
    <property type="match status" value="1"/>
</dbReference>
<proteinExistence type="predicted"/>
<dbReference type="EMBL" id="GL890820">
    <property type="protein sequence ID" value="EGJ35413.1"/>
    <property type="molecule type" value="Genomic_DNA"/>
</dbReference>
<reference evidence="2" key="1">
    <citation type="journal article" date="2011" name="Proc. Natl. Acad. Sci. U.S.A.">
        <title>Genomic insights into the physiology and ecology of the marine filamentous cyanobacterium Lyngbya majuscula.</title>
        <authorList>
            <person name="Jones A.C."/>
            <person name="Monroe E.A."/>
            <person name="Podell S."/>
            <person name="Hess W.R."/>
            <person name="Klages S."/>
            <person name="Esquenazi E."/>
            <person name="Niessen S."/>
            <person name="Hoover H."/>
            <person name="Rothmann M."/>
            <person name="Lasken R.S."/>
            <person name="Yates J.R.III."/>
            <person name="Reinhardt R."/>
            <person name="Kube M."/>
            <person name="Burkart M.D."/>
            <person name="Allen E.E."/>
            <person name="Dorrestein P.C."/>
            <person name="Gerwick W.H."/>
            <person name="Gerwick L."/>
        </authorList>
    </citation>
    <scope>NUCLEOTIDE SEQUENCE [LARGE SCALE GENOMIC DNA]</scope>
    <source>
        <strain evidence="2">3L</strain>
    </source>
</reference>
<name>F4XIV6_9CYAN</name>
<dbReference type="eggNOG" id="ENOG5030KI8">
    <property type="taxonomic scope" value="Bacteria"/>
</dbReference>
<evidence type="ECO:0000313" key="1">
    <source>
        <dbReference type="EMBL" id="EGJ35413.1"/>
    </source>
</evidence>
<dbReference type="OrthoDB" id="9157032at2"/>
<protein>
    <submittedName>
        <fullName evidence="1">Uncharacterized protein</fullName>
    </submittedName>
</protein>
<dbReference type="RefSeq" id="WP_008178132.1">
    <property type="nucleotide sequence ID" value="NZ_GL890820.1"/>
</dbReference>
<accession>F4XIV6</accession>
<dbReference type="InterPro" id="IPR054272">
    <property type="entry name" value="DUF7003"/>
</dbReference>
<organism evidence="1 2">
    <name type="scientific">Moorena producens 3L</name>
    <dbReference type="NCBI Taxonomy" id="489825"/>
    <lineage>
        <taxon>Bacteria</taxon>
        <taxon>Bacillati</taxon>
        <taxon>Cyanobacteriota</taxon>
        <taxon>Cyanophyceae</taxon>
        <taxon>Coleofasciculales</taxon>
        <taxon>Coleofasciculaceae</taxon>
        <taxon>Moorena</taxon>
    </lineage>
</organism>
<keyword evidence="2" id="KW-1185">Reference proteome</keyword>